<keyword evidence="5" id="KW-0663">Pyridoxal phosphate</keyword>
<keyword evidence="4" id="KW-0808">Transferase</keyword>
<sequence length="241" mass="26810">DGWQLDLDKLFDACDERTKAIFIASPSNPTGWLMEPDQQKAVLEFCRKRAIWIIADEVYHRIVYDRPVAPSFLSITDPEDALYVVHSMSKAWCMTGWRCGWLVHPADLGDRMGDLSGINNTGSTSFVQHAAAVALRDGEEFVAMGIERCRRARDIVHQRLGGHSRVTLAAPKAAFYAFPEIAGLKDDLAFAKTLVREHRVGLAPGSAFGPDNERFLRLCFAKSEAQLSEAMDRIEAGLAML</sequence>
<proteinExistence type="inferred from homology"/>
<evidence type="ECO:0000256" key="4">
    <source>
        <dbReference type="ARBA" id="ARBA00022679"/>
    </source>
</evidence>
<dbReference type="InterPro" id="IPR004839">
    <property type="entry name" value="Aminotransferase_I/II_large"/>
</dbReference>
<evidence type="ECO:0000259" key="6">
    <source>
        <dbReference type="Pfam" id="PF00155"/>
    </source>
</evidence>
<evidence type="ECO:0000256" key="1">
    <source>
        <dbReference type="ARBA" id="ARBA00001933"/>
    </source>
</evidence>
<evidence type="ECO:0000313" key="7">
    <source>
        <dbReference type="EMBL" id="SVB50408.1"/>
    </source>
</evidence>
<dbReference type="InterPro" id="IPR015422">
    <property type="entry name" value="PyrdxlP-dep_Trfase_small"/>
</dbReference>
<dbReference type="InterPro" id="IPR015421">
    <property type="entry name" value="PyrdxlP-dep_Trfase_major"/>
</dbReference>
<comment type="cofactor">
    <cofactor evidence="1">
        <name>pyridoxal 5'-phosphate</name>
        <dbReference type="ChEBI" id="CHEBI:597326"/>
    </cofactor>
</comment>
<dbReference type="GO" id="GO:0006520">
    <property type="term" value="P:amino acid metabolic process"/>
    <property type="evidence" value="ECO:0007669"/>
    <property type="project" value="InterPro"/>
</dbReference>
<comment type="similarity">
    <text evidence="2">Belongs to the class-I pyridoxal-phosphate-dependent aminotransferase family.</text>
</comment>
<name>A0A382EI62_9ZZZZ</name>
<dbReference type="AlphaFoldDB" id="A0A382EI62"/>
<dbReference type="InterPro" id="IPR015424">
    <property type="entry name" value="PyrdxlP-dep_Trfase"/>
</dbReference>
<evidence type="ECO:0000256" key="3">
    <source>
        <dbReference type="ARBA" id="ARBA00022576"/>
    </source>
</evidence>
<evidence type="ECO:0000256" key="2">
    <source>
        <dbReference type="ARBA" id="ARBA00007441"/>
    </source>
</evidence>
<accession>A0A382EI62</accession>
<organism evidence="7">
    <name type="scientific">marine metagenome</name>
    <dbReference type="NCBI Taxonomy" id="408172"/>
    <lineage>
        <taxon>unclassified sequences</taxon>
        <taxon>metagenomes</taxon>
        <taxon>ecological metagenomes</taxon>
    </lineage>
</organism>
<dbReference type="SUPFAM" id="SSF53383">
    <property type="entry name" value="PLP-dependent transferases"/>
    <property type="match status" value="1"/>
</dbReference>
<keyword evidence="3" id="KW-0032">Aminotransferase</keyword>
<dbReference type="EMBL" id="UINC01044661">
    <property type="protein sequence ID" value="SVB50408.1"/>
    <property type="molecule type" value="Genomic_DNA"/>
</dbReference>
<reference evidence="7" key="1">
    <citation type="submission" date="2018-05" db="EMBL/GenBank/DDBJ databases">
        <authorList>
            <person name="Lanie J.A."/>
            <person name="Ng W.-L."/>
            <person name="Kazmierczak K.M."/>
            <person name="Andrzejewski T.M."/>
            <person name="Davidsen T.M."/>
            <person name="Wayne K.J."/>
            <person name="Tettelin H."/>
            <person name="Glass J.I."/>
            <person name="Rusch D."/>
            <person name="Podicherti R."/>
            <person name="Tsui H.-C.T."/>
            <person name="Winkler M.E."/>
        </authorList>
    </citation>
    <scope>NUCLEOTIDE SEQUENCE</scope>
</reference>
<dbReference type="Gene3D" id="3.90.1150.10">
    <property type="entry name" value="Aspartate Aminotransferase, domain 1"/>
    <property type="match status" value="1"/>
</dbReference>
<dbReference type="CDD" id="cd00609">
    <property type="entry name" value="AAT_like"/>
    <property type="match status" value="1"/>
</dbReference>
<dbReference type="Pfam" id="PF00155">
    <property type="entry name" value="Aminotran_1_2"/>
    <property type="match status" value="1"/>
</dbReference>
<dbReference type="Gene3D" id="3.40.640.10">
    <property type="entry name" value="Type I PLP-dependent aspartate aminotransferase-like (Major domain)"/>
    <property type="match status" value="1"/>
</dbReference>
<dbReference type="GO" id="GO:0030170">
    <property type="term" value="F:pyridoxal phosphate binding"/>
    <property type="evidence" value="ECO:0007669"/>
    <property type="project" value="InterPro"/>
</dbReference>
<evidence type="ECO:0000256" key="5">
    <source>
        <dbReference type="ARBA" id="ARBA00022898"/>
    </source>
</evidence>
<feature type="non-terminal residue" evidence="7">
    <location>
        <position position="1"/>
    </location>
</feature>
<dbReference type="InterPro" id="IPR050596">
    <property type="entry name" value="AspAT/PAT-like"/>
</dbReference>
<dbReference type="GO" id="GO:0008483">
    <property type="term" value="F:transaminase activity"/>
    <property type="evidence" value="ECO:0007669"/>
    <property type="project" value="UniProtKB-KW"/>
</dbReference>
<dbReference type="PANTHER" id="PTHR46383">
    <property type="entry name" value="ASPARTATE AMINOTRANSFERASE"/>
    <property type="match status" value="1"/>
</dbReference>
<gene>
    <name evidence="7" type="ORF">METZ01_LOCUS203262</name>
</gene>
<protein>
    <recommendedName>
        <fullName evidence="6">Aminotransferase class I/classII large domain-containing protein</fullName>
    </recommendedName>
</protein>
<feature type="domain" description="Aminotransferase class I/classII large" evidence="6">
    <location>
        <begin position="1"/>
        <end position="234"/>
    </location>
</feature>